<comment type="caution">
    <text evidence="10">The sequence shown here is derived from an EMBL/GenBank/DDBJ whole genome shotgun (WGS) entry which is preliminary data.</text>
</comment>
<evidence type="ECO:0000259" key="9">
    <source>
        <dbReference type="PROSITE" id="PS50850"/>
    </source>
</evidence>
<dbReference type="OrthoDB" id="6766492at2"/>
<keyword evidence="6 8" id="KW-1133">Transmembrane helix</keyword>
<dbReference type="NCBIfam" id="TIGR00883">
    <property type="entry name" value="2A0106"/>
    <property type="match status" value="1"/>
</dbReference>
<dbReference type="RefSeq" id="WP_136897118.1">
    <property type="nucleotide sequence ID" value="NZ_SWJE01000012.1"/>
</dbReference>
<evidence type="ECO:0000256" key="4">
    <source>
        <dbReference type="ARBA" id="ARBA00022519"/>
    </source>
</evidence>
<dbReference type="Pfam" id="PF07690">
    <property type="entry name" value="MFS_1"/>
    <property type="match status" value="1"/>
</dbReference>
<keyword evidence="11" id="KW-1185">Reference proteome</keyword>
<feature type="transmembrane region" description="Helical" evidence="8">
    <location>
        <begin position="97"/>
        <end position="115"/>
    </location>
</feature>
<evidence type="ECO:0000256" key="6">
    <source>
        <dbReference type="ARBA" id="ARBA00022989"/>
    </source>
</evidence>
<dbReference type="Gene3D" id="1.20.1250.20">
    <property type="entry name" value="MFS general substrate transporter like domains"/>
    <property type="match status" value="2"/>
</dbReference>
<evidence type="ECO:0000313" key="10">
    <source>
        <dbReference type="EMBL" id="TKC85901.1"/>
    </source>
</evidence>
<dbReference type="PANTHER" id="PTHR43045">
    <property type="entry name" value="SHIKIMATE TRANSPORTER"/>
    <property type="match status" value="1"/>
</dbReference>
<feature type="transmembrane region" description="Helical" evidence="8">
    <location>
        <begin position="26"/>
        <end position="50"/>
    </location>
</feature>
<feature type="transmembrane region" description="Helical" evidence="8">
    <location>
        <begin position="251"/>
        <end position="275"/>
    </location>
</feature>
<feature type="transmembrane region" description="Helical" evidence="8">
    <location>
        <begin position="287"/>
        <end position="309"/>
    </location>
</feature>
<dbReference type="InterPro" id="IPR020846">
    <property type="entry name" value="MFS_dom"/>
</dbReference>
<feature type="transmembrane region" description="Helical" evidence="8">
    <location>
        <begin position="343"/>
        <end position="363"/>
    </location>
</feature>
<keyword evidence="4" id="KW-0997">Cell inner membrane</keyword>
<dbReference type="SUPFAM" id="SSF103473">
    <property type="entry name" value="MFS general substrate transporter"/>
    <property type="match status" value="1"/>
</dbReference>
<comment type="subcellular location">
    <subcellularLocation>
        <location evidence="1">Cell inner membrane</location>
        <topology evidence="1">Multi-pass membrane protein</topology>
    </subcellularLocation>
</comment>
<feature type="transmembrane region" description="Helical" evidence="8">
    <location>
        <begin position="161"/>
        <end position="185"/>
    </location>
</feature>
<dbReference type="GO" id="GO:0005886">
    <property type="term" value="C:plasma membrane"/>
    <property type="evidence" value="ECO:0007669"/>
    <property type="project" value="UniProtKB-SubCell"/>
</dbReference>
<protein>
    <submittedName>
        <fullName evidence="10">Shikimate transporter</fullName>
    </submittedName>
</protein>
<evidence type="ECO:0000256" key="1">
    <source>
        <dbReference type="ARBA" id="ARBA00004429"/>
    </source>
</evidence>
<dbReference type="PANTHER" id="PTHR43045:SF1">
    <property type="entry name" value="SHIKIMATE TRANSPORTER"/>
    <property type="match status" value="1"/>
</dbReference>
<keyword evidence="3" id="KW-1003">Cell membrane</keyword>
<evidence type="ECO:0000256" key="2">
    <source>
        <dbReference type="ARBA" id="ARBA00022448"/>
    </source>
</evidence>
<dbReference type="PROSITE" id="PS50850">
    <property type="entry name" value="MFS"/>
    <property type="match status" value="1"/>
</dbReference>
<dbReference type="NCBIfam" id="NF007414">
    <property type="entry name" value="PRK09952.1"/>
    <property type="match status" value="1"/>
</dbReference>
<keyword evidence="5 8" id="KW-0812">Transmembrane</keyword>
<dbReference type="EMBL" id="SWJE01000012">
    <property type="protein sequence ID" value="TKC85901.1"/>
    <property type="molecule type" value="Genomic_DNA"/>
</dbReference>
<keyword evidence="2" id="KW-0813">Transport</keyword>
<reference evidence="10 11" key="1">
    <citation type="submission" date="2019-04" db="EMBL/GenBank/DDBJ databases">
        <title>Trinickia sp. 7GSK02, isolated from subtropical forest soil.</title>
        <authorList>
            <person name="Gao Z.-H."/>
            <person name="Qiu L.-H."/>
        </authorList>
    </citation>
    <scope>NUCLEOTIDE SEQUENCE [LARGE SCALE GENOMIC DNA]</scope>
    <source>
        <strain evidence="10 11">7GSK02</strain>
    </source>
</reference>
<gene>
    <name evidence="10" type="primary">shiA</name>
    <name evidence="10" type="ORF">FAZ69_21490</name>
</gene>
<feature type="transmembrane region" description="Helical" evidence="8">
    <location>
        <begin position="197"/>
        <end position="216"/>
    </location>
</feature>
<evidence type="ECO:0000256" key="8">
    <source>
        <dbReference type="SAM" id="Phobius"/>
    </source>
</evidence>
<sequence length="435" mass="46748">MTSAIRTPHIPAVADREKSRARKAAIGSFVGAVVDWYDFLLYGIVAALVFNTQFFPKISPAMGTLAAFGTFGVGFLFRPLGGFVFGHFGDRLGRKRMLVLTVMLMGLSTALIGLLPTFASIGWWAPALLVALRAIQGFAVGGEWGGAALMAVESAPEKKRAFYSSGVQVGYGVGLVLATGIMSILGATLGSDAVKAWGWRIPFVFSVVLVLIGLWVRASMEESQEFVHEVVEKKHRSRLPILEALRQHPKAFLLIIALRLAELFTMYIVTAFALSYSTSNLHMSPQFFLNIGLLVGAVSIVTIPCFALLADRFGRRRVYLTGAVIGLLSAVPFFVALEARATLWIVVFAVLLANIAHDMIVSVQQPMFTELFGTEYRYSGAGVGYQVASVVGGGFTPFIAVGLVSMAGGSWHPVAAYLAIGCLLSVVVAAKMKKN</sequence>
<dbReference type="Proteomes" id="UP000305539">
    <property type="component" value="Unassembled WGS sequence"/>
</dbReference>
<feature type="transmembrane region" description="Helical" evidence="8">
    <location>
        <begin position="383"/>
        <end position="404"/>
    </location>
</feature>
<keyword evidence="7 8" id="KW-0472">Membrane</keyword>
<dbReference type="InterPro" id="IPR004736">
    <property type="entry name" value="MHS_symport"/>
</dbReference>
<feature type="domain" description="Major facilitator superfamily (MFS) profile" evidence="9">
    <location>
        <begin position="24"/>
        <end position="433"/>
    </location>
</feature>
<dbReference type="InterPro" id="IPR036259">
    <property type="entry name" value="MFS_trans_sf"/>
</dbReference>
<dbReference type="AlphaFoldDB" id="A0A4U1HW98"/>
<proteinExistence type="predicted"/>
<feature type="transmembrane region" description="Helical" evidence="8">
    <location>
        <begin position="318"/>
        <end position="337"/>
    </location>
</feature>
<dbReference type="CDD" id="cd17369">
    <property type="entry name" value="MFS_ShiA_like"/>
    <property type="match status" value="1"/>
</dbReference>
<name>A0A4U1HW98_9BURK</name>
<evidence type="ECO:0000313" key="11">
    <source>
        <dbReference type="Proteomes" id="UP000305539"/>
    </source>
</evidence>
<feature type="transmembrane region" description="Helical" evidence="8">
    <location>
        <begin position="62"/>
        <end position="85"/>
    </location>
</feature>
<evidence type="ECO:0000256" key="7">
    <source>
        <dbReference type="ARBA" id="ARBA00023136"/>
    </source>
</evidence>
<dbReference type="InterPro" id="IPR011701">
    <property type="entry name" value="MFS"/>
</dbReference>
<organism evidence="10 11">
    <name type="scientific">Trinickia terrae</name>
    <dbReference type="NCBI Taxonomy" id="2571161"/>
    <lineage>
        <taxon>Bacteria</taxon>
        <taxon>Pseudomonadati</taxon>
        <taxon>Pseudomonadota</taxon>
        <taxon>Betaproteobacteria</taxon>
        <taxon>Burkholderiales</taxon>
        <taxon>Burkholderiaceae</taxon>
        <taxon>Trinickia</taxon>
    </lineage>
</organism>
<evidence type="ECO:0000256" key="5">
    <source>
        <dbReference type="ARBA" id="ARBA00022692"/>
    </source>
</evidence>
<feature type="transmembrane region" description="Helical" evidence="8">
    <location>
        <begin position="410"/>
        <end position="430"/>
    </location>
</feature>
<dbReference type="FunFam" id="1.20.1250.20:FF:000001">
    <property type="entry name" value="Dicarboxylate MFS transporter"/>
    <property type="match status" value="1"/>
</dbReference>
<dbReference type="GO" id="GO:0022857">
    <property type="term" value="F:transmembrane transporter activity"/>
    <property type="evidence" value="ECO:0007669"/>
    <property type="project" value="InterPro"/>
</dbReference>
<accession>A0A4U1HW98</accession>
<evidence type="ECO:0000256" key="3">
    <source>
        <dbReference type="ARBA" id="ARBA00022475"/>
    </source>
</evidence>